<dbReference type="Pfam" id="PF02518">
    <property type="entry name" value="HATPase_c"/>
    <property type="match status" value="1"/>
</dbReference>
<comment type="caution">
    <text evidence="11">The sequence shown here is derived from an EMBL/GenBank/DDBJ whole genome shotgun (WGS) entry which is preliminary data.</text>
</comment>
<dbReference type="PANTHER" id="PTHR43065">
    <property type="entry name" value="SENSOR HISTIDINE KINASE"/>
    <property type="match status" value="1"/>
</dbReference>
<feature type="compositionally biased region" description="Basic and acidic residues" evidence="8">
    <location>
        <begin position="81"/>
        <end position="95"/>
    </location>
</feature>
<dbReference type="GO" id="GO:0005524">
    <property type="term" value="F:ATP binding"/>
    <property type="evidence" value="ECO:0007669"/>
    <property type="project" value="UniProtKB-KW"/>
</dbReference>
<keyword evidence="3" id="KW-0808">Transferase</keyword>
<reference evidence="11" key="1">
    <citation type="submission" date="2021-09" db="EMBL/GenBank/DDBJ databases">
        <title>Fulvivirga sp. isolated from coastal sediment.</title>
        <authorList>
            <person name="Yu H."/>
        </authorList>
    </citation>
    <scope>NUCLEOTIDE SEQUENCE</scope>
    <source>
        <strain evidence="11">1062</strain>
    </source>
</reference>
<evidence type="ECO:0000256" key="4">
    <source>
        <dbReference type="ARBA" id="ARBA00022741"/>
    </source>
</evidence>
<keyword evidence="4" id="KW-0547">Nucleotide-binding</keyword>
<accession>A0A9X1HTE4</accession>
<organism evidence="11 12">
    <name type="scientific">Fulvivirga sedimenti</name>
    <dbReference type="NCBI Taxonomy" id="2879465"/>
    <lineage>
        <taxon>Bacteria</taxon>
        <taxon>Pseudomonadati</taxon>
        <taxon>Bacteroidota</taxon>
        <taxon>Cytophagia</taxon>
        <taxon>Cytophagales</taxon>
        <taxon>Fulvivirgaceae</taxon>
        <taxon>Fulvivirga</taxon>
    </lineage>
</organism>
<dbReference type="PRINTS" id="PR00344">
    <property type="entry name" value="BCTRLSENSOR"/>
</dbReference>
<name>A0A9X1HTE4_9BACT</name>
<dbReference type="PROSITE" id="PS50109">
    <property type="entry name" value="HIS_KIN"/>
    <property type="match status" value="1"/>
</dbReference>
<dbReference type="GO" id="GO:0000160">
    <property type="term" value="P:phosphorelay signal transduction system"/>
    <property type="evidence" value="ECO:0007669"/>
    <property type="project" value="UniProtKB-KW"/>
</dbReference>
<dbReference type="InterPro" id="IPR036890">
    <property type="entry name" value="HATPase_C_sf"/>
</dbReference>
<evidence type="ECO:0000313" key="12">
    <source>
        <dbReference type="Proteomes" id="UP001139409"/>
    </source>
</evidence>
<keyword evidence="9" id="KW-0812">Transmembrane</keyword>
<dbReference type="Proteomes" id="UP001139409">
    <property type="component" value="Unassembled WGS sequence"/>
</dbReference>
<dbReference type="Gene3D" id="1.10.287.130">
    <property type="match status" value="1"/>
</dbReference>
<dbReference type="InterPro" id="IPR005467">
    <property type="entry name" value="His_kinase_dom"/>
</dbReference>
<dbReference type="PANTHER" id="PTHR43065:SF46">
    <property type="entry name" value="C4-DICARBOXYLATE TRANSPORT SENSOR PROTEIN DCTB"/>
    <property type="match status" value="1"/>
</dbReference>
<evidence type="ECO:0000313" key="11">
    <source>
        <dbReference type="EMBL" id="MCA6077979.1"/>
    </source>
</evidence>
<dbReference type="SMART" id="SM00387">
    <property type="entry name" value="HATPase_c"/>
    <property type="match status" value="1"/>
</dbReference>
<keyword evidence="6 11" id="KW-0067">ATP-binding</keyword>
<evidence type="ECO:0000259" key="10">
    <source>
        <dbReference type="PROSITE" id="PS50109"/>
    </source>
</evidence>
<feature type="domain" description="Histidine kinase" evidence="10">
    <location>
        <begin position="219"/>
        <end position="437"/>
    </location>
</feature>
<feature type="transmembrane region" description="Helical" evidence="9">
    <location>
        <begin position="36"/>
        <end position="55"/>
    </location>
</feature>
<evidence type="ECO:0000256" key="2">
    <source>
        <dbReference type="ARBA" id="ARBA00012438"/>
    </source>
</evidence>
<evidence type="ECO:0000256" key="3">
    <source>
        <dbReference type="ARBA" id="ARBA00022679"/>
    </source>
</evidence>
<dbReference type="InterPro" id="IPR003594">
    <property type="entry name" value="HATPase_dom"/>
</dbReference>
<feature type="region of interest" description="Disordered" evidence="8">
    <location>
        <begin position="63"/>
        <end position="95"/>
    </location>
</feature>
<dbReference type="InterPro" id="IPR004358">
    <property type="entry name" value="Sig_transdc_His_kin-like_C"/>
</dbReference>
<evidence type="ECO:0000256" key="5">
    <source>
        <dbReference type="ARBA" id="ARBA00022777"/>
    </source>
</evidence>
<evidence type="ECO:0000256" key="1">
    <source>
        <dbReference type="ARBA" id="ARBA00000085"/>
    </source>
</evidence>
<keyword evidence="12" id="KW-1185">Reference proteome</keyword>
<dbReference type="GO" id="GO:0004673">
    <property type="term" value="F:protein histidine kinase activity"/>
    <property type="evidence" value="ECO:0007669"/>
    <property type="project" value="UniProtKB-EC"/>
</dbReference>
<evidence type="ECO:0000256" key="7">
    <source>
        <dbReference type="ARBA" id="ARBA00023012"/>
    </source>
</evidence>
<keyword evidence="9" id="KW-0472">Membrane</keyword>
<feature type="transmembrane region" description="Helical" evidence="9">
    <location>
        <begin position="12"/>
        <end position="30"/>
    </location>
</feature>
<dbReference type="Gene3D" id="3.30.565.10">
    <property type="entry name" value="Histidine kinase-like ATPase, C-terminal domain"/>
    <property type="match status" value="1"/>
</dbReference>
<dbReference type="SUPFAM" id="SSF55874">
    <property type="entry name" value="ATPase domain of HSP90 chaperone/DNA topoisomerase II/histidine kinase"/>
    <property type="match status" value="1"/>
</dbReference>
<keyword evidence="9" id="KW-1133">Transmembrane helix</keyword>
<comment type="catalytic activity">
    <reaction evidence="1">
        <text>ATP + protein L-histidine = ADP + protein N-phospho-L-histidine.</text>
        <dbReference type="EC" id="2.7.13.3"/>
    </reaction>
</comment>
<protein>
    <recommendedName>
        <fullName evidence="2">histidine kinase</fullName>
        <ecNumber evidence="2">2.7.13.3</ecNumber>
    </recommendedName>
</protein>
<evidence type="ECO:0000256" key="8">
    <source>
        <dbReference type="SAM" id="MobiDB-lite"/>
    </source>
</evidence>
<dbReference type="EMBL" id="JAIXNE010000005">
    <property type="protein sequence ID" value="MCA6077979.1"/>
    <property type="molecule type" value="Genomic_DNA"/>
</dbReference>
<dbReference type="AlphaFoldDB" id="A0A9X1HTE4"/>
<evidence type="ECO:0000256" key="9">
    <source>
        <dbReference type="SAM" id="Phobius"/>
    </source>
</evidence>
<evidence type="ECO:0000256" key="6">
    <source>
        <dbReference type="ARBA" id="ARBA00022840"/>
    </source>
</evidence>
<dbReference type="EC" id="2.7.13.3" evidence="2"/>
<keyword evidence="5" id="KW-0418">Kinase</keyword>
<dbReference type="RefSeq" id="WP_225698841.1">
    <property type="nucleotide sequence ID" value="NZ_JAIXNE010000005.1"/>
</dbReference>
<sequence length="437" mass="49782">MDFSKPGTQTVLRVLGIGLTSVFWATTYVQNGSFPFQLLWMILFSVQLLLLVRFVDGKREEKKDYEEPVQEPLQAVPDAGNSERAEETPKPERDKAREEEFLFLKNIVQHAGTGLMAFKANGDIKIINRAAKKLLKVDELSNVNQLSTSIPLLLESMKRLKTGGRDLVRADIDGNIQQLAVYAIQLNLHNEEVKLISLQNIQSELEEKEMEAWQNLVRVLTHEIMNSVTPISSLANTVSEDLADRIKKPESLSPEDIEDYLLSIGTIRKRSEGLIRFVKDFRNLTQVPNPELHRVHVESLLKDVIILHKKEWENNGVKVDMMVEREGMHILMDKGLIEQVLINLIKNAFHALEETEVGEITLRAGYDKDKHPYISVKDNGSGIDDEAMEKIFIPFYTTRKTGSGIGLSLSRQIMRKHRGTLNVRTWNEGGTEFILRF</sequence>
<keyword evidence="7" id="KW-0902">Two-component regulatory system</keyword>
<proteinExistence type="predicted"/>
<gene>
    <name evidence="11" type="ORF">LDX50_24095</name>
</gene>